<feature type="domain" description="Gfd2/YDR514C-like C-terminal" evidence="2">
    <location>
        <begin position="197"/>
        <end position="381"/>
    </location>
</feature>
<evidence type="ECO:0000256" key="1">
    <source>
        <dbReference type="SAM" id="MobiDB-lite"/>
    </source>
</evidence>
<accession>A0A511KR04</accession>
<reference evidence="3 4" key="1">
    <citation type="submission" date="2019-07" db="EMBL/GenBank/DDBJ databases">
        <title>Rhodotorula toruloides NBRC10032 genome sequencing.</title>
        <authorList>
            <person name="Shida Y."/>
            <person name="Takaku H."/>
            <person name="Ogasawara W."/>
            <person name="Mori K."/>
        </authorList>
    </citation>
    <scope>NUCLEOTIDE SEQUENCE [LARGE SCALE GENOMIC DNA]</scope>
    <source>
        <strain evidence="3 4">NBRC10032</strain>
    </source>
</reference>
<dbReference type="EMBL" id="BJWK01000020">
    <property type="protein sequence ID" value="GEM12345.1"/>
    <property type="molecule type" value="Genomic_DNA"/>
</dbReference>
<protein>
    <submittedName>
        <fullName evidence="3">Ribonuclease H-like protein</fullName>
    </submittedName>
</protein>
<dbReference type="SUPFAM" id="SSF53098">
    <property type="entry name" value="Ribonuclease H-like"/>
    <property type="match status" value="1"/>
</dbReference>
<organism evidence="3 4">
    <name type="scientific">Rhodotorula toruloides</name>
    <name type="common">Yeast</name>
    <name type="synonym">Rhodosporidium toruloides</name>
    <dbReference type="NCBI Taxonomy" id="5286"/>
    <lineage>
        <taxon>Eukaryota</taxon>
        <taxon>Fungi</taxon>
        <taxon>Dikarya</taxon>
        <taxon>Basidiomycota</taxon>
        <taxon>Pucciniomycotina</taxon>
        <taxon>Microbotryomycetes</taxon>
        <taxon>Sporidiobolales</taxon>
        <taxon>Sporidiobolaceae</taxon>
        <taxon>Rhodotorula</taxon>
    </lineage>
</organism>
<dbReference type="InterPro" id="IPR012337">
    <property type="entry name" value="RNaseH-like_sf"/>
</dbReference>
<dbReference type="GO" id="GO:0005634">
    <property type="term" value="C:nucleus"/>
    <property type="evidence" value="ECO:0007669"/>
    <property type="project" value="TreeGrafter"/>
</dbReference>
<comment type="caution">
    <text evidence="3">The sequence shown here is derived from an EMBL/GenBank/DDBJ whole genome shotgun (WGS) entry which is preliminary data.</text>
</comment>
<dbReference type="PANTHER" id="PTHR28083:SF1">
    <property type="entry name" value="GOOD FOR FULL DBP5 ACTIVITY PROTEIN 2"/>
    <property type="match status" value="1"/>
</dbReference>
<dbReference type="InterPro" id="IPR036397">
    <property type="entry name" value="RNaseH_sf"/>
</dbReference>
<dbReference type="PANTHER" id="PTHR28083">
    <property type="entry name" value="GOOD FOR FULL DBP5 ACTIVITY PROTEIN 2"/>
    <property type="match status" value="1"/>
</dbReference>
<name>A0A511KR04_RHOTO</name>
<dbReference type="InterPro" id="IPR048519">
    <property type="entry name" value="Gfd2/YDR514C-like_C"/>
</dbReference>
<proteinExistence type="predicted"/>
<dbReference type="GO" id="GO:0003676">
    <property type="term" value="F:nucleic acid binding"/>
    <property type="evidence" value="ECO:0007669"/>
    <property type="project" value="InterPro"/>
</dbReference>
<feature type="region of interest" description="Disordered" evidence="1">
    <location>
        <begin position="113"/>
        <end position="150"/>
    </location>
</feature>
<evidence type="ECO:0000313" key="3">
    <source>
        <dbReference type="EMBL" id="GEM12345.1"/>
    </source>
</evidence>
<dbReference type="Pfam" id="PF21762">
    <property type="entry name" value="DEDDh_C"/>
    <property type="match status" value="1"/>
</dbReference>
<feature type="region of interest" description="Disordered" evidence="1">
    <location>
        <begin position="60"/>
        <end position="92"/>
    </location>
</feature>
<evidence type="ECO:0000313" key="4">
    <source>
        <dbReference type="Proteomes" id="UP000321518"/>
    </source>
</evidence>
<evidence type="ECO:0000259" key="2">
    <source>
        <dbReference type="Pfam" id="PF21762"/>
    </source>
</evidence>
<dbReference type="OrthoDB" id="5953249at2759"/>
<gene>
    <name evidence="3" type="ORF">Rt10032_c20g6362</name>
</gene>
<dbReference type="AlphaFoldDB" id="A0A511KR04"/>
<feature type="compositionally biased region" description="Low complexity" evidence="1">
    <location>
        <begin position="113"/>
        <end position="145"/>
    </location>
</feature>
<dbReference type="InterPro" id="IPR040151">
    <property type="entry name" value="Gfd2/YDR514C-like"/>
</dbReference>
<sequence length="445" mass="50149">MSTPPPTQAALAFVRSYKSRKQRKQHFMRFKLPDELAGKYYHLDEQGVVTKMAVEPPAKVRRLSIREDKSGGGGEVVSPSSTPRRRGKAKMRNTTSEVIAGYLSSHYGAAFSPTPTTSTASTPPATPPTSVEATPEPSDFFDAPDPTYPPDFPVPPKLDDPDARAIADTKSVALQRMHLESLRSAFEDAAKTGDAAFVALDVEFWERDFEVLLEFGWSVVDFQKDEETGEIHPHKENQHIVVRDNMHRKNSKYVADSRHLFQFGRSLVYDQHKIATLLQGMLANYATSKTLYLIFHDPNMDLKALHQLGFDVKNDFAYDLRKLGSQSEEGKCWVVDSQSLFSGWMARKCQVGLLQACEQVDVKPKALHNAGNDAHYTLELFEKLMDRSHMPSPTSELVTTLDFRASHRLQARKKKKETKMPKAQSVRPLEIAEMRQLRMSVETPV</sequence>
<dbReference type="Gene3D" id="3.30.420.10">
    <property type="entry name" value="Ribonuclease H-like superfamily/Ribonuclease H"/>
    <property type="match status" value="1"/>
</dbReference>
<dbReference type="Proteomes" id="UP000321518">
    <property type="component" value="Unassembled WGS sequence"/>
</dbReference>